<dbReference type="InterPro" id="IPR050250">
    <property type="entry name" value="Macrolide_Exporter_MacB"/>
</dbReference>
<feature type="transmembrane region" description="Helical" evidence="7">
    <location>
        <begin position="255"/>
        <end position="279"/>
    </location>
</feature>
<feature type="domain" description="MacB-like periplasmic core" evidence="9">
    <location>
        <begin position="30"/>
        <end position="227"/>
    </location>
</feature>
<evidence type="ECO:0000313" key="10">
    <source>
        <dbReference type="EMBL" id="MBB6056484.1"/>
    </source>
</evidence>
<evidence type="ECO:0000256" key="3">
    <source>
        <dbReference type="ARBA" id="ARBA00022692"/>
    </source>
</evidence>
<comment type="subcellular location">
    <subcellularLocation>
        <location evidence="1">Cell membrane</location>
        <topology evidence="1">Multi-pass membrane protein</topology>
    </subcellularLocation>
</comment>
<dbReference type="Pfam" id="PF02687">
    <property type="entry name" value="FtsX"/>
    <property type="match status" value="1"/>
</dbReference>
<comment type="caution">
    <text evidence="10">The sequence shown here is derived from an EMBL/GenBank/DDBJ whole genome shotgun (WGS) entry which is preliminary data.</text>
</comment>
<gene>
    <name evidence="10" type="ORF">HNR75_002422</name>
</gene>
<dbReference type="EMBL" id="JACHGR010000008">
    <property type="protein sequence ID" value="MBB6056484.1"/>
    <property type="molecule type" value="Genomic_DNA"/>
</dbReference>
<keyword evidence="3 7" id="KW-0812">Transmembrane</keyword>
<organism evidence="10 11">
    <name type="scientific">Tolumonas osonensis</name>
    <dbReference type="NCBI Taxonomy" id="675874"/>
    <lineage>
        <taxon>Bacteria</taxon>
        <taxon>Pseudomonadati</taxon>
        <taxon>Pseudomonadota</taxon>
        <taxon>Gammaproteobacteria</taxon>
        <taxon>Aeromonadales</taxon>
        <taxon>Aeromonadaceae</taxon>
        <taxon>Tolumonas</taxon>
    </lineage>
</organism>
<keyword evidence="2" id="KW-1003">Cell membrane</keyword>
<name>A0A841GBH0_9GAMM</name>
<evidence type="ECO:0000259" key="9">
    <source>
        <dbReference type="Pfam" id="PF12704"/>
    </source>
</evidence>
<protein>
    <submittedName>
        <fullName evidence="10">Putative ABC transport system permease protein</fullName>
    </submittedName>
</protein>
<dbReference type="InterPro" id="IPR025857">
    <property type="entry name" value="MacB_PCD"/>
</dbReference>
<proteinExistence type="inferred from homology"/>
<evidence type="ECO:0000256" key="2">
    <source>
        <dbReference type="ARBA" id="ARBA00022475"/>
    </source>
</evidence>
<dbReference type="Pfam" id="PF12704">
    <property type="entry name" value="MacB_PCD"/>
    <property type="match status" value="1"/>
</dbReference>
<evidence type="ECO:0000256" key="5">
    <source>
        <dbReference type="ARBA" id="ARBA00023136"/>
    </source>
</evidence>
<dbReference type="Proteomes" id="UP000585721">
    <property type="component" value="Unassembled WGS sequence"/>
</dbReference>
<evidence type="ECO:0000259" key="8">
    <source>
        <dbReference type="Pfam" id="PF02687"/>
    </source>
</evidence>
<comment type="similarity">
    <text evidence="6">Belongs to the ABC-4 integral membrane protein family.</text>
</comment>
<sequence length="379" mass="41159">MAANSSLSSLFWVLIRRALWVRRSRMLVMFMALLVGAMIICAMAALYLDIDAKMSRELRTFGANLYVGPKQGHAVAEQTWLQAASLPPATAVQAMGGFLYGMARTEQETVVLMGSNFEALAALSPYWQISGERVSVGFDERNAMMGKKLAERLELKPGDTITLIQDGRRHTLTIKGIVEAGDATDYYLIVNLSLAQQWLNRPGEISHGLMSLDNRNGQVEQLAARMTAAYPDLEVRPIRKVSANEGAVLFKIQGLMGMVSVVILLLSTLCVNTTLMALIGERSREFALQKALGASRKAIVVQIVTETLLVTSIAAVAGLLAGWLLAQVLGQTVFSASISMRWPVIPLTFLLSLSVAGFAAVVPVRRALALEPARILKGE</sequence>
<evidence type="ECO:0000256" key="6">
    <source>
        <dbReference type="ARBA" id="ARBA00038076"/>
    </source>
</evidence>
<evidence type="ECO:0000256" key="7">
    <source>
        <dbReference type="SAM" id="Phobius"/>
    </source>
</evidence>
<feature type="transmembrane region" description="Helical" evidence="7">
    <location>
        <begin position="344"/>
        <end position="364"/>
    </location>
</feature>
<dbReference type="AlphaFoldDB" id="A0A841GBH0"/>
<evidence type="ECO:0000313" key="11">
    <source>
        <dbReference type="Proteomes" id="UP000585721"/>
    </source>
</evidence>
<keyword evidence="4 7" id="KW-1133">Transmembrane helix</keyword>
<dbReference type="GO" id="GO:0005886">
    <property type="term" value="C:plasma membrane"/>
    <property type="evidence" value="ECO:0007669"/>
    <property type="project" value="UniProtKB-SubCell"/>
</dbReference>
<evidence type="ECO:0000256" key="1">
    <source>
        <dbReference type="ARBA" id="ARBA00004651"/>
    </source>
</evidence>
<reference evidence="10 11" key="1">
    <citation type="submission" date="2020-08" db="EMBL/GenBank/DDBJ databases">
        <title>Genomic Encyclopedia of Type Strains, Phase IV (KMG-IV): sequencing the most valuable type-strain genomes for metagenomic binning, comparative biology and taxonomic classification.</title>
        <authorList>
            <person name="Goeker M."/>
        </authorList>
    </citation>
    <scope>NUCLEOTIDE SEQUENCE [LARGE SCALE GENOMIC DNA]</scope>
    <source>
        <strain evidence="10 11">DSM 22975</strain>
    </source>
</reference>
<dbReference type="RefSeq" id="WP_188027214.1">
    <property type="nucleotide sequence ID" value="NZ_JACHGR010000008.1"/>
</dbReference>
<dbReference type="PANTHER" id="PTHR30572:SF4">
    <property type="entry name" value="ABC TRANSPORTER PERMEASE YTRF"/>
    <property type="match status" value="1"/>
</dbReference>
<dbReference type="GO" id="GO:0022857">
    <property type="term" value="F:transmembrane transporter activity"/>
    <property type="evidence" value="ECO:0007669"/>
    <property type="project" value="TreeGrafter"/>
</dbReference>
<feature type="transmembrane region" description="Helical" evidence="7">
    <location>
        <begin position="26"/>
        <end position="48"/>
    </location>
</feature>
<keyword evidence="5 7" id="KW-0472">Membrane</keyword>
<dbReference type="PANTHER" id="PTHR30572">
    <property type="entry name" value="MEMBRANE COMPONENT OF TRANSPORTER-RELATED"/>
    <property type="match status" value="1"/>
</dbReference>
<accession>A0A841GBH0</accession>
<feature type="domain" description="ABC3 transporter permease C-terminal" evidence="8">
    <location>
        <begin position="258"/>
        <end position="372"/>
    </location>
</feature>
<feature type="transmembrane region" description="Helical" evidence="7">
    <location>
        <begin position="299"/>
        <end position="324"/>
    </location>
</feature>
<evidence type="ECO:0000256" key="4">
    <source>
        <dbReference type="ARBA" id="ARBA00022989"/>
    </source>
</evidence>
<keyword evidence="11" id="KW-1185">Reference proteome</keyword>
<dbReference type="InterPro" id="IPR003838">
    <property type="entry name" value="ABC3_permease_C"/>
</dbReference>